<feature type="transmembrane region" description="Helical" evidence="1">
    <location>
        <begin position="6"/>
        <end position="28"/>
    </location>
</feature>
<dbReference type="InterPro" id="IPR013830">
    <property type="entry name" value="SGNH_hydro"/>
</dbReference>
<dbReference type="AlphaFoldDB" id="A0A6B3NKY6"/>
<organism evidence="3">
    <name type="scientific">Symploca sp. SIO1C4</name>
    <dbReference type="NCBI Taxonomy" id="2607765"/>
    <lineage>
        <taxon>Bacteria</taxon>
        <taxon>Bacillati</taxon>
        <taxon>Cyanobacteriota</taxon>
        <taxon>Cyanophyceae</taxon>
        <taxon>Coleofasciculales</taxon>
        <taxon>Coleofasciculaceae</taxon>
        <taxon>Symploca</taxon>
    </lineage>
</organism>
<dbReference type="InterPro" id="IPR051532">
    <property type="entry name" value="Ester_Hydrolysis_Enzymes"/>
</dbReference>
<reference evidence="3" key="1">
    <citation type="submission" date="2019-11" db="EMBL/GenBank/DDBJ databases">
        <title>Genomic insights into an expanded diversity of filamentous marine cyanobacteria reveals the extraordinary biosynthetic potential of Moorea and Okeania.</title>
        <authorList>
            <person name="Ferreira Leao T."/>
            <person name="Wang M."/>
            <person name="Moss N."/>
            <person name="Da Silva R."/>
            <person name="Sanders J."/>
            <person name="Nurk S."/>
            <person name="Gurevich A."/>
            <person name="Humphrey G."/>
            <person name="Reher R."/>
            <person name="Zhu Q."/>
            <person name="Belda-Ferre P."/>
            <person name="Glukhov E."/>
            <person name="Rex R."/>
            <person name="Dorrestein P.C."/>
            <person name="Knight R."/>
            <person name="Pevzner P."/>
            <person name="Gerwick W.H."/>
            <person name="Gerwick L."/>
        </authorList>
    </citation>
    <scope>NUCLEOTIDE SEQUENCE</scope>
    <source>
        <strain evidence="3">SIO1C4</strain>
    </source>
</reference>
<evidence type="ECO:0000256" key="1">
    <source>
        <dbReference type="SAM" id="Phobius"/>
    </source>
</evidence>
<protein>
    <submittedName>
        <fullName evidence="3">G-D-S-L family lipolytic protein</fullName>
    </submittedName>
</protein>
<keyword evidence="1" id="KW-0812">Transmembrane</keyword>
<sequence length="246" mass="27881">MIDTINIIFILSIILNILLVGLGLSFIAKKGGISYLLSKLAFSASGQLYENYYYHEKKSHFESLPPIDSAIVFVGDSLTDSCEWSELFPGQIIINRGISGDRTDGVLNRVDEIVRSKPQKILIMVGINDLVQGKKLVNVINNYKLILEKFQFQLPDTEVLIQSVLPINSPKAWEAKQIKLNNNKVIAMNTKLKALAQEFSFQYLDLFSSFLDTDNQLDLRYTLDGIHLNGEGYLHWRKSIEKNIVN</sequence>
<feature type="domain" description="SGNH hydrolase-type esterase" evidence="2">
    <location>
        <begin position="73"/>
        <end position="233"/>
    </location>
</feature>
<dbReference type="InterPro" id="IPR036514">
    <property type="entry name" value="SGNH_hydro_sf"/>
</dbReference>
<dbReference type="SUPFAM" id="SSF52266">
    <property type="entry name" value="SGNH hydrolase"/>
    <property type="match status" value="1"/>
</dbReference>
<name>A0A6B3NKY6_9CYAN</name>
<keyword evidence="1" id="KW-0472">Membrane</keyword>
<dbReference type="EMBL" id="JAAHFQ010000863">
    <property type="protein sequence ID" value="NER31575.1"/>
    <property type="molecule type" value="Genomic_DNA"/>
</dbReference>
<proteinExistence type="predicted"/>
<dbReference type="PANTHER" id="PTHR30383">
    <property type="entry name" value="THIOESTERASE 1/PROTEASE 1/LYSOPHOSPHOLIPASE L1"/>
    <property type="match status" value="1"/>
</dbReference>
<gene>
    <name evidence="3" type="ORF">F6J89_29150</name>
</gene>
<dbReference type="GO" id="GO:0004622">
    <property type="term" value="F:phosphatidylcholine lysophospholipase activity"/>
    <property type="evidence" value="ECO:0007669"/>
    <property type="project" value="TreeGrafter"/>
</dbReference>
<evidence type="ECO:0000259" key="2">
    <source>
        <dbReference type="Pfam" id="PF13472"/>
    </source>
</evidence>
<dbReference type="Gene3D" id="3.40.50.1110">
    <property type="entry name" value="SGNH hydrolase"/>
    <property type="match status" value="1"/>
</dbReference>
<evidence type="ECO:0000313" key="3">
    <source>
        <dbReference type="EMBL" id="NER31575.1"/>
    </source>
</evidence>
<keyword evidence="1" id="KW-1133">Transmembrane helix</keyword>
<dbReference type="Pfam" id="PF13472">
    <property type="entry name" value="Lipase_GDSL_2"/>
    <property type="match status" value="1"/>
</dbReference>
<accession>A0A6B3NKY6</accession>
<dbReference type="PANTHER" id="PTHR30383:SF5">
    <property type="entry name" value="SGNH HYDROLASE-TYPE ESTERASE DOMAIN-CONTAINING PROTEIN"/>
    <property type="match status" value="1"/>
</dbReference>
<comment type="caution">
    <text evidence="3">The sequence shown here is derived from an EMBL/GenBank/DDBJ whole genome shotgun (WGS) entry which is preliminary data.</text>
</comment>